<evidence type="ECO:0000313" key="1">
    <source>
        <dbReference type="Proteomes" id="UP000887580"/>
    </source>
</evidence>
<organism evidence="1 2">
    <name type="scientific">Panagrolaimus sp. PS1159</name>
    <dbReference type="NCBI Taxonomy" id="55785"/>
    <lineage>
        <taxon>Eukaryota</taxon>
        <taxon>Metazoa</taxon>
        <taxon>Ecdysozoa</taxon>
        <taxon>Nematoda</taxon>
        <taxon>Chromadorea</taxon>
        <taxon>Rhabditida</taxon>
        <taxon>Tylenchina</taxon>
        <taxon>Panagrolaimomorpha</taxon>
        <taxon>Panagrolaimoidea</taxon>
        <taxon>Panagrolaimidae</taxon>
        <taxon>Panagrolaimus</taxon>
    </lineage>
</organism>
<proteinExistence type="predicted"/>
<reference evidence="2" key="1">
    <citation type="submission" date="2022-11" db="UniProtKB">
        <authorList>
            <consortium name="WormBaseParasite"/>
        </authorList>
    </citation>
    <scope>IDENTIFICATION</scope>
</reference>
<dbReference type="Proteomes" id="UP000887580">
    <property type="component" value="Unplaced"/>
</dbReference>
<accession>A0AC35G950</accession>
<dbReference type="WBParaSite" id="PS1159_v2.g24834.t1">
    <property type="protein sequence ID" value="PS1159_v2.g24834.t1"/>
    <property type="gene ID" value="PS1159_v2.g24834"/>
</dbReference>
<name>A0AC35G950_9BILA</name>
<protein>
    <submittedName>
        <fullName evidence="2">Uncharacterized protein</fullName>
    </submittedName>
</protein>
<evidence type="ECO:0000313" key="2">
    <source>
        <dbReference type="WBParaSite" id="PS1159_v2.g24834.t1"/>
    </source>
</evidence>
<sequence>MNSENTNNVSLQAVLLTMMLEKIDNLSNRVNEMQIASGDIKEACDKLNDRIGAFEEKFEQVLQHQSSEPDQPTATPIETNEEKENASQHLNKSKILESKFVKKDDEWDCQICYVRNHLSDDNCLSCDTAKDGKEEATPAPAFKPTTFSSTNTSYSFGLNKSFTPPTDMLAVAVAPSSVKTKAQTDNSKPAETKRLFGDKPFSLASPQPAAPSAVKTQAQTVDSKPAGTKSLFGNKPFSFAPPPQPAVATSLFVTQPEESPFGAKPATDESQPKSLFGGTGFSNANKTPLSFSSIASGTNFLDKKIADTPKDVFGARTSSTFAKQSATEENENPEEYVPDAQYEPVIPLPDKVDVVTGEESEQILFKNRCKLYIFNSETKEIKERGVGDIKVLYNPDKKNYRVVMRREQVHKICANFRITKNMNIADKTGTKGCGIFSCIDFSENSQEGTSTVFYARFREENVYGEFKKLFNEIAEGYHVPSGIPSTNAGESSA</sequence>